<dbReference type="OrthoDB" id="263560at2759"/>
<comment type="similarity">
    <text evidence="1">Belongs to the TSR2 family.</text>
</comment>
<feature type="region of interest" description="Disordered" evidence="3">
    <location>
        <begin position="184"/>
        <end position="219"/>
    </location>
</feature>
<dbReference type="PANTHER" id="PTHR21250">
    <property type="entry name" value="PRE-RRNA-PROCESSING PROTEIN TSR2 HOMOLOG"/>
    <property type="match status" value="1"/>
</dbReference>
<dbReference type="EMBL" id="JADCNM010000012">
    <property type="protein sequence ID" value="KAG0458921.1"/>
    <property type="molecule type" value="Genomic_DNA"/>
</dbReference>
<protein>
    <recommendedName>
        <fullName evidence="6">Pre-rRNA-processing protein TSR2 homolog</fullName>
    </recommendedName>
</protein>
<dbReference type="Pfam" id="PF10273">
    <property type="entry name" value="WGG"/>
    <property type="match status" value="1"/>
</dbReference>
<proteinExistence type="inferred from homology"/>
<dbReference type="AlphaFoldDB" id="A0A835UGV8"/>
<evidence type="ECO:0000256" key="2">
    <source>
        <dbReference type="ARBA" id="ARBA00022552"/>
    </source>
</evidence>
<evidence type="ECO:0000256" key="1">
    <source>
        <dbReference type="ARBA" id="ARBA00006524"/>
    </source>
</evidence>
<name>A0A835UGV8_VANPL</name>
<dbReference type="InterPro" id="IPR019398">
    <property type="entry name" value="Pre-rRNA_process_TSR2"/>
</dbReference>
<evidence type="ECO:0000313" key="4">
    <source>
        <dbReference type="EMBL" id="KAG0458921.1"/>
    </source>
</evidence>
<feature type="compositionally biased region" description="Polar residues" evidence="3">
    <location>
        <begin position="12"/>
        <end position="23"/>
    </location>
</feature>
<comment type="caution">
    <text evidence="4">The sequence shown here is derived from an EMBL/GenBank/DDBJ whole genome shotgun (WGS) entry which is preliminary data.</text>
</comment>
<gene>
    <name evidence="4" type="ORF">HPP92_022049</name>
</gene>
<reference evidence="4 5" key="1">
    <citation type="journal article" date="2020" name="Nat. Food">
        <title>A phased Vanilla planifolia genome enables genetic improvement of flavour and production.</title>
        <authorList>
            <person name="Hasing T."/>
            <person name="Tang H."/>
            <person name="Brym M."/>
            <person name="Khazi F."/>
            <person name="Huang T."/>
            <person name="Chambers A.H."/>
        </authorList>
    </citation>
    <scope>NUCLEOTIDE SEQUENCE [LARGE SCALE GENOMIC DNA]</scope>
    <source>
        <tissue evidence="4">Leaf</tissue>
    </source>
</reference>
<dbReference type="GO" id="GO:0006364">
    <property type="term" value="P:rRNA processing"/>
    <property type="evidence" value="ECO:0007669"/>
    <property type="project" value="UniProtKB-KW"/>
</dbReference>
<feature type="compositionally biased region" description="Basic residues" evidence="3">
    <location>
        <begin position="200"/>
        <end position="209"/>
    </location>
</feature>
<feature type="region of interest" description="Disordered" evidence="3">
    <location>
        <begin position="1"/>
        <end position="23"/>
    </location>
</feature>
<evidence type="ECO:0008006" key="6">
    <source>
        <dbReference type="Google" id="ProtNLM"/>
    </source>
</evidence>
<sequence length="219" mass="24515">MKSTKKIERFASMSSSSAKGGQYSPQVLSRESMLLLEEGFPSFFSQWTALQMAIAEEGYSCSCDRKYQDLISSILSWFNQSKESLYIDDLENLLDDSLVHSFGVVTEDGSIEEVAEQLMIFHEDLLQGNHASIEKLRKAGSTTDVLSRSKQITLDNSNWSSEDESSDMMVDEPTQNATAITDTTQAAHAPDEDGWCIVPSRRRRGRGRHGQNPTMRTSQ</sequence>
<keyword evidence="2" id="KW-0698">rRNA processing</keyword>
<accession>A0A835UGV8</accession>
<organism evidence="4 5">
    <name type="scientific">Vanilla planifolia</name>
    <name type="common">Vanilla</name>
    <dbReference type="NCBI Taxonomy" id="51239"/>
    <lineage>
        <taxon>Eukaryota</taxon>
        <taxon>Viridiplantae</taxon>
        <taxon>Streptophyta</taxon>
        <taxon>Embryophyta</taxon>
        <taxon>Tracheophyta</taxon>
        <taxon>Spermatophyta</taxon>
        <taxon>Magnoliopsida</taxon>
        <taxon>Liliopsida</taxon>
        <taxon>Asparagales</taxon>
        <taxon>Orchidaceae</taxon>
        <taxon>Vanilloideae</taxon>
        <taxon>Vanilleae</taxon>
        <taxon>Vanilla</taxon>
    </lineage>
</organism>
<evidence type="ECO:0000313" key="5">
    <source>
        <dbReference type="Proteomes" id="UP000639772"/>
    </source>
</evidence>
<dbReference type="Proteomes" id="UP000639772">
    <property type="component" value="Chromosome 12"/>
</dbReference>
<evidence type="ECO:0000256" key="3">
    <source>
        <dbReference type="SAM" id="MobiDB-lite"/>
    </source>
</evidence>